<organism evidence="1 2">
    <name type="scientific">Coptotermes formosanus</name>
    <name type="common">Formosan subterranean termite</name>
    <dbReference type="NCBI Taxonomy" id="36987"/>
    <lineage>
        <taxon>Eukaryota</taxon>
        <taxon>Metazoa</taxon>
        <taxon>Ecdysozoa</taxon>
        <taxon>Arthropoda</taxon>
        <taxon>Hexapoda</taxon>
        <taxon>Insecta</taxon>
        <taxon>Pterygota</taxon>
        <taxon>Neoptera</taxon>
        <taxon>Polyneoptera</taxon>
        <taxon>Dictyoptera</taxon>
        <taxon>Blattodea</taxon>
        <taxon>Blattoidea</taxon>
        <taxon>Termitoidae</taxon>
        <taxon>Rhinotermitidae</taxon>
        <taxon>Coptotermes</taxon>
    </lineage>
</organism>
<dbReference type="Gene3D" id="3.40.190.10">
    <property type="entry name" value="Periplasmic binding protein-like II"/>
    <property type="match status" value="2"/>
</dbReference>
<name>A0A6L2PXY2_COPFO</name>
<keyword evidence="2" id="KW-1185">Reference proteome</keyword>
<protein>
    <submittedName>
        <fullName evidence="1">Uncharacterized protein</fullName>
    </submittedName>
</protein>
<reference evidence="2" key="1">
    <citation type="submission" date="2020-01" db="EMBL/GenBank/DDBJ databases">
        <title>Draft genome sequence of the Termite Coptotermes fromosanus.</title>
        <authorList>
            <person name="Itakura S."/>
            <person name="Yosikawa Y."/>
            <person name="Umezawa K."/>
        </authorList>
    </citation>
    <scope>NUCLEOTIDE SEQUENCE [LARGE SCALE GENOMIC DNA]</scope>
</reference>
<dbReference type="Proteomes" id="UP000502823">
    <property type="component" value="Unassembled WGS sequence"/>
</dbReference>
<dbReference type="PANTHER" id="PTHR35841">
    <property type="entry name" value="PHOSPHONATES-BINDING PERIPLASMIC PROTEIN"/>
    <property type="match status" value="1"/>
</dbReference>
<dbReference type="PANTHER" id="PTHR35841:SF1">
    <property type="entry name" value="PHOSPHONATES-BINDING PERIPLASMIC PROTEIN"/>
    <property type="match status" value="1"/>
</dbReference>
<sequence length="409" mass="46442">MWKEIHTNKKTVECCKAGYDCMAKLVVVVPRTDDSSSSTFCSIWSPSHHPPDLQAGGTADQATSFFHQTDTGFFWKTFRNHRQWFSDTVFIRISKKVRRSQGDQLVYVSVRELRIECSAHLRLGLTMTHPRPKLRIITYMCPSHPVELYELIMQYLEEETGCEASLLYESRGPGPLSDRVDPFTDNSVDMGFLTASAYVKLLDAQNNYAELLPVTAVFDHPKNTEGVRGYYSDVIIHVDGRKHVKEFLDLRGCRWAYSDENSLSASTVILKTLKELGENSSFFGNTLRSGSHLNSIHMVLSKQAEAAAVDANTLSCNKKYLPGGGKDIQVLYSIGPLPPYPIVVNNRLDRLLKENILQALLKMQQTRLWGSRLKKFGLLKFVPNNKDNYQEEREIQDAVKNVSLGTRYY</sequence>
<evidence type="ECO:0000313" key="2">
    <source>
        <dbReference type="Proteomes" id="UP000502823"/>
    </source>
</evidence>
<accession>A0A6L2PXY2</accession>
<comment type="caution">
    <text evidence="1">The sequence shown here is derived from an EMBL/GenBank/DDBJ whole genome shotgun (WGS) entry which is preliminary data.</text>
</comment>
<dbReference type="EMBL" id="BLKM01009501">
    <property type="protein sequence ID" value="GFG37074.1"/>
    <property type="molecule type" value="Genomic_DNA"/>
</dbReference>
<evidence type="ECO:0000313" key="1">
    <source>
        <dbReference type="EMBL" id="GFG37074.1"/>
    </source>
</evidence>
<gene>
    <name evidence="1" type="ORF">Cfor_05751</name>
</gene>
<dbReference type="SUPFAM" id="SSF53850">
    <property type="entry name" value="Periplasmic binding protein-like II"/>
    <property type="match status" value="1"/>
</dbReference>
<proteinExistence type="predicted"/>
<dbReference type="InParanoid" id="A0A6L2PXY2"/>
<dbReference type="Pfam" id="PF12974">
    <property type="entry name" value="Phosphonate-bd"/>
    <property type="match status" value="1"/>
</dbReference>
<dbReference type="OrthoDB" id="5310573at2759"/>
<dbReference type="AlphaFoldDB" id="A0A6L2PXY2"/>